<evidence type="ECO:0000256" key="3">
    <source>
        <dbReference type="ARBA" id="ARBA00022793"/>
    </source>
</evidence>
<dbReference type="SUPFAM" id="SSF55904">
    <property type="entry name" value="Ornithine decarboxylase C-terminal domain"/>
    <property type="match status" value="1"/>
</dbReference>
<dbReference type="AlphaFoldDB" id="A0A223KX20"/>
<dbReference type="STRING" id="1314751.GCA_001591425_03794"/>
<dbReference type="Pfam" id="PF01276">
    <property type="entry name" value="OKR_DC_1"/>
    <property type="match status" value="1"/>
</dbReference>
<dbReference type="Gene3D" id="3.40.640.10">
    <property type="entry name" value="Type I PLP-dependent aspartate aminotransferase-like (Major domain)"/>
    <property type="match status" value="1"/>
</dbReference>
<dbReference type="EMBL" id="CP018866">
    <property type="protein sequence ID" value="AST93957.1"/>
    <property type="molecule type" value="Genomic_DNA"/>
</dbReference>
<dbReference type="KEGG" id="bcoh:BC6307_23170"/>
<comment type="similarity">
    <text evidence="2">Belongs to the Orn/Lys/Arg decarboxylase class-I family.</text>
</comment>
<dbReference type="PANTHER" id="PTHR43277:SF3">
    <property type="entry name" value="DECARBOXYLASE, PUTATIVE-RELATED"/>
    <property type="match status" value="1"/>
</dbReference>
<keyword evidence="5" id="KW-0456">Lyase</keyword>
<dbReference type="RefSeq" id="WP_066419694.1">
    <property type="nucleotide sequence ID" value="NZ_CP018866.1"/>
</dbReference>
<dbReference type="GO" id="GO:0016831">
    <property type="term" value="F:carboxy-lyase activity"/>
    <property type="evidence" value="ECO:0007669"/>
    <property type="project" value="UniProtKB-KW"/>
</dbReference>
<evidence type="ECO:0000256" key="1">
    <source>
        <dbReference type="ARBA" id="ARBA00001933"/>
    </source>
</evidence>
<name>A0A223KX20_9BACI</name>
<dbReference type="Pfam" id="PF03711">
    <property type="entry name" value="OKR_DC_1_C"/>
    <property type="match status" value="1"/>
</dbReference>
<keyword evidence="4" id="KW-0663">Pyridoxal phosphate</keyword>
<accession>A0A223KX20</accession>
<dbReference type="InterPro" id="IPR015421">
    <property type="entry name" value="PyrdxlP-dep_Trfase_major"/>
</dbReference>
<dbReference type="Gene3D" id="3.90.105.10">
    <property type="entry name" value="Molybdopterin biosynthesis moea protein, domain 2"/>
    <property type="match status" value="1"/>
</dbReference>
<dbReference type="SUPFAM" id="SSF53383">
    <property type="entry name" value="PLP-dependent transferases"/>
    <property type="match status" value="1"/>
</dbReference>
<evidence type="ECO:0000313" key="8">
    <source>
        <dbReference type="EMBL" id="AST93957.1"/>
    </source>
</evidence>
<evidence type="ECO:0000256" key="2">
    <source>
        <dbReference type="ARBA" id="ARBA00010671"/>
    </source>
</evidence>
<evidence type="ECO:0000259" key="6">
    <source>
        <dbReference type="Pfam" id="PF01276"/>
    </source>
</evidence>
<dbReference type="InterPro" id="IPR000310">
    <property type="entry name" value="Orn/Lys/Arg_deCO2ase_major_dom"/>
</dbReference>
<reference evidence="8 9" key="1">
    <citation type="submission" date="2016-12" db="EMBL/GenBank/DDBJ databases">
        <title>The whole genome sequencing and assembly of Bacillus cohnii DSM 6307T strain.</title>
        <authorList>
            <person name="Lee Y.-J."/>
            <person name="Yi H."/>
            <person name="Bahn Y.-S."/>
            <person name="Kim J.F."/>
            <person name="Lee D.-W."/>
        </authorList>
    </citation>
    <scope>NUCLEOTIDE SEQUENCE [LARGE SCALE GENOMIC DNA]</scope>
    <source>
        <strain evidence="8 9">DSM 6307</strain>
    </source>
</reference>
<protein>
    <submittedName>
        <fullName evidence="8">Arginine decarboxylase</fullName>
    </submittedName>
</protein>
<keyword evidence="3" id="KW-0210">Decarboxylase</keyword>
<dbReference type="InterPro" id="IPR052357">
    <property type="entry name" value="Orn_Lys_Arg_decarboxylase-I"/>
</dbReference>
<evidence type="ECO:0000259" key="7">
    <source>
        <dbReference type="Pfam" id="PF03711"/>
    </source>
</evidence>
<keyword evidence="9" id="KW-1185">Reference proteome</keyword>
<dbReference type="InterPro" id="IPR015424">
    <property type="entry name" value="PyrdxlP-dep_Trfase"/>
</dbReference>
<dbReference type="Proteomes" id="UP000215224">
    <property type="component" value="Chromosome"/>
</dbReference>
<evidence type="ECO:0000256" key="4">
    <source>
        <dbReference type="ARBA" id="ARBA00022898"/>
    </source>
</evidence>
<dbReference type="PANTHER" id="PTHR43277">
    <property type="entry name" value="ARGININE DECARBOXYLASE"/>
    <property type="match status" value="1"/>
</dbReference>
<evidence type="ECO:0000256" key="5">
    <source>
        <dbReference type="ARBA" id="ARBA00023239"/>
    </source>
</evidence>
<dbReference type="InterPro" id="IPR036633">
    <property type="entry name" value="Prn/Lys/Arg_de-COase_C_sf"/>
</dbReference>
<dbReference type="CDD" id="cd00615">
    <property type="entry name" value="Orn_deC_like"/>
    <property type="match status" value="1"/>
</dbReference>
<feature type="domain" description="Orn/Lys/Arg decarboxylase C-terminal" evidence="7">
    <location>
        <begin position="420"/>
        <end position="470"/>
    </location>
</feature>
<evidence type="ECO:0000313" key="9">
    <source>
        <dbReference type="Proteomes" id="UP000215224"/>
    </source>
</evidence>
<sequence length="490" mass="55221">MNSKSKNDIDTPIFSTLMNHFEKKPISGHVPGHKYGTVFPKEGRRFFDNILKIDATEITGLDDLHDPQGIIKEAQQLTAQLYGSERTYFLVNGSTVGNIAMILANCERGSKVLVQRNCHKSILNGIELAGAEPIFIMPEYNQMIGVSTSITLESLEEALDQYNNVSGLIITNPNYYGLTVPLTKIIEKAHDYNIPVLVDEAHGAHFVIGDPFPSSAIRCGADIVIHSAHKTLPAMTMGSFLHMQGNLVNRDRVEYYLRMLQSSSPSYPIMASLDLARAYISNFREQSSLLIEKINNLKEEISTIEEIEIVESEENVKMDPLKIILRSTVGLSGYQLQSLLESENIFPELADLQNVLFILPLSTEEHFHGMINKIRKAVHLKGDNRKESPNPLNFVDKSIRKLSTLHIPLDKQYMFRKVECDLLQSEGKVSAETIVPYPPGIPVLYKGEVITKEIIEYITTLSEQGAKLQGKELAKYRKIYVFYIEKELHQ</sequence>
<organism evidence="8 9">
    <name type="scientific">Sutcliffiella cohnii</name>
    <dbReference type="NCBI Taxonomy" id="33932"/>
    <lineage>
        <taxon>Bacteria</taxon>
        <taxon>Bacillati</taxon>
        <taxon>Bacillota</taxon>
        <taxon>Bacilli</taxon>
        <taxon>Bacillales</taxon>
        <taxon>Bacillaceae</taxon>
        <taxon>Sutcliffiella</taxon>
    </lineage>
</organism>
<proteinExistence type="inferred from homology"/>
<comment type="cofactor">
    <cofactor evidence="1">
        <name>pyridoxal 5'-phosphate</name>
        <dbReference type="ChEBI" id="CHEBI:597326"/>
    </cofactor>
</comment>
<gene>
    <name evidence="8" type="ORF">BC6307_23170</name>
</gene>
<feature type="domain" description="Orn/Lys/Arg decarboxylases family 1 pyridoxal-P attachment site" evidence="6">
    <location>
        <begin position="11"/>
        <end position="311"/>
    </location>
</feature>
<dbReference type="InterPro" id="IPR008286">
    <property type="entry name" value="Prn/Lys/Arg_de-COase_C"/>
</dbReference>